<name>A0A098M5K4_9BACL</name>
<sequence>MQPHINQEDLHKDNLSWLCIEPVLISVRGKSLDIKSEVYNQLNEGQRALYLFYAFHNHVKSNVELYWFAAYFMNELKAWRGLKEGIAFFKDNEMLMLMEELETIIEDKNRDINGLWREASPSDLEKDMNLSDSINQIYSEYQVNVQQTIEAMNSYIRNNEEDFII</sequence>
<dbReference type="Proteomes" id="UP000029734">
    <property type="component" value="Unassembled WGS sequence"/>
</dbReference>
<dbReference type="EMBL" id="JQCR01000003">
    <property type="protein sequence ID" value="KGE16837.1"/>
    <property type="molecule type" value="Genomic_DNA"/>
</dbReference>
<evidence type="ECO:0000313" key="1">
    <source>
        <dbReference type="EMBL" id="KGE16837.1"/>
    </source>
</evidence>
<dbReference type="OrthoDB" id="2661274at2"/>
<proteinExistence type="predicted"/>
<dbReference type="eggNOG" id="ENOG50330BQ">
    <property type="taxonomic scope" value="Bacteria"/>
</dbReference>
<dbReference type="Gene3D" id="1.20.1420.60">
    <property type="match status" value="1"/>
</dbReference>
<evidence type="ECO:0000313" key="2">
    <source>
        <dbReference type="Proteomes" id="UP000029734"/>
    </source>
</evidence>
<dbReference type="RefSeq" id="WP_036655116.1">
    <property type="nucleotide sequence ID" value="NZ_JQCR01000003.1"/>
</dbReference>
<dbReference type="STRING" id="268407.PWYN_19315"/>
<reference evidence="1 2" key="1">
    <citation type="submission" date="2014-08" db="EMBL/GenBank/DDBJ databases">
        <authorList>
            <person name="den Bakker H.C."/>
        </authorList>
    </citation>
    <scope>NUCLEOTIDE SEQUENCE [LARGE SCALE GENOMIC DNA]</scope>
    <source>
        <strain evidence="1 2">DSM 18334</strain>
    </source>
</reference>
<reference evidence="1 2" key="2">
    <citation type="submission" date="2014-10" db="EMBL/GenBank/DDBJ databases">
        <title>Comparative genomics of the Paenibacillus odorifer group.</title>
        <authorList>
            <person name="Tsai Y.-C."/>
            <person name="Martin N."/>
            <person name="Korlach J."/>
            <person name="Wiedmann M."/>
        </authorList>
    </citation>
    <scope>NUCLEOTIDE SEQUENCE [LARGE SCALE GENOMIC DNA]</scope>
    <source>
        <strain evidence="1 2">DSM 18334</strain>
    </source>
</reference>
<protein>
    <recommendedName>
        <fullName evidence="3">DUF4375 domain-containing protein</fullName>
    </recommendedName>
</protein>
<comment type="caution">
    <text evidence="1">The sequence shown here is derived from an EMBL/GenBank/DDBJ whole genome shotgun (WGS) entry which is preliminary data.</text>
</comment>
<accession>A0A098M5K4</accession>
<organism evidence="1 2">
    <name type="scientific">Paenibacillus wynnii</name>
    <dbReference type="NCBI Taxonomy" id="268407"/>
    <lineage>
        <taxon>Bacteria</taxon>
        <taxon>Bacillati</taxon>
        <taxon>Bacillota</taxon>
        <taxon>Bacilli</taxon>
        <taxon>Bacillales</taxon>
        <taxon>Paenibacillaceae</taxon>
        <taxon>Paenibacillus</taxon>
    </lineage>
</organism>
<gene>
    <name evidence="1" type="ORF">PWYN_19315</name>
</gene>
<evidence type="ECO:0008006" key="3">
    <source>
        <dbReference type="Google" id="ProtNLM"/>
    </source>
</evidence>
<keyword evidence="2" id="KW-1185">Reference proteome</keyword>
<dbReference type="AlphaFoldDB" id="A0A098M5K4"/>